<accession>A0AAE0TAK8</accession>
<dbReference type="AlphaFoldDB" id="A0AAE0TAK8"/>
<reference evidence="1" key="1">
    <citation type="journal article" date="2021" name="Genome Biol. Evol.">
        <title>A High-Quality Reference Genome for a Parasitic Bivalve with Doubly Uniparental Inheritance (Bivalvia: Unionida).</title>
        <authorList>
            <person name="Smith C.H."/>
        </authorList>
    </citation>
    <scope>NUCLEOTIDE SEQUENCE</scope>
    <source>
        <strain evidence="1">CHS0354</strain>
    </source>
</reference>
<dbReference type="Proteomes" id="UP001195483">
    <property type="component" value="Unassembled WGS sequence"/>
</dbReference>
<reference evidence="1" key="3">
    <citation type="submission" date="2023-05" db="EMBL/GenBank/DDBJ databases">
        <authorList>
            <person name="Smith C.H."/>
        </authorList>
    </citation>
    <scope>NUCLEOTIDE SEQUENCE</scope>
    <source>
        <strain evidence="1">CHS0354</strain>
        <tissue evidence="1">Mantle</tissue>
    </source>
</reference>
<proteinExistence type="predicted"/>
<gene>
    <name evidence="1" type="ORF">CHS0354_018538</name>
</gene>
<keyword evidence="2" id="KW-1185">Reference proteome</keyword>
<sequence length="70" mass="7562">MKPLEYKADIDSPKAGQAVLCHIINILSVNNHTARCRLVQSCGECQECGFPAPGTAGYGYVNLLTYFGVN</sequence>
<organism evidence="1 2">
    <name type="scientific">Potamilus streckersoni</name>
    <dbReference type="NCBI Taxonomy" id="2493646"/>
    <lineage>
        <taxon>Eukaryota</taxon>
        <taxon>Metazoa</taxon>
        <taxon>Spiralia</taxon>
        <taxon>Lophotrochozoa</taxon>
        <taxon>Mollusca</taxon>
        <taxon>Bivalvia</taxon>
        <taxon>Autobranchia</taxon>
        <taxon>Heteroconchia</taxon>
        <taxon>Palaeoheterodonta</taxon>
        <taxon>Unionida</taxon>
        <taxon>Unionoidea</taxon>
        <taxon>Unionidae</taxon>
        <taxon>Ambleminae</taxon>
        <taxon>Lampsilini</taxon>
        <taxon>Potamilus</taxon>
    </lineage>
</organism>
<name>A0AAE0TAK8_9BIVA</name>
<protein>
    <submittedName>
        <fullName evidence="1">Uncharacterized protein</fullName>
    </submittedName>
</protein>
<comment type="caution">
    <text evidence="1">The sequence shown here is derived from an EMBL/GenBank/DDBJ whole genome shotgun (WGS) entry which is preliminary data.</text>
</comment>
<dbReference type="EMBL" id="JAEAOA010001141">
    <property type="protein sequence ID" value="KAK3606942.1"/>
    <property type="molecule type" value="Genomic_DNA"/>
</dbReference>
<evidence type="ECO:0000313" key="1">
    <source>
        <dbReference type="EMBL" id="KAK3606942.1"/>
    </source>
</evidence>
<reference evidence="1" key="2">
    <citation type="journal article" date="2021" name="Genome Biol. Evol.">
        <title>Developing a high-quality reference genome for a parasitic bivalve with doubly uniparental inheritance (Bivalvia: Unionida).</title>
        <authorList>
            <person name="Smith C.H."/>
        </authorList>
    </citation>
    <scope>NUCLEOTIDE SEQUENCE</scope>
    <source>
        <strain evidence="1">CHS0354</strain>
        <tissue evidence="1">Mantle</tissue>
    </source>
</reference>
<evidence type="ECO:0000313" key="2">
    <source>
        <dbReference type="Proteomes" id="UP001195483"/>
    </source>
</evidence>